<organism evidence="2 3">
    <name type="scientific">Brevibacillus reuszeri</name>
    <dbReference type="NCBI Taxonomy" id="54915"/>
    <lineage>
        <taxon>Bacteria</taxon>
        <taxon>Bacillati</taxon>
        <taxon>Bacillota</taxon>
        <taxon>Bacilli</taxon>
        <taxon>Bacillales</taxon>
        <taxon>Paenibacillaceae</taxon>
        <taxon>Brevibacillus</taxon>
    </lineage>
</organism>
<dbReference type="InterPro" id="IPR029063">
    <property type="entry name" value="SAM-dependent_MTases_sf"/>
</dbReference>
<dbReference type="AlphaFoldDB" id="A0A0K9Z1C0"/>
<dbReference type="PANTHER" id="PTHR43464">
    <property type="entry name" value="METHYLTRANSFERASE"/>
    <property type="match status" value="1"/>
</dbReference>
<dbReference type="SUPFAM" id="SSF53335">
    <property type="entry name" value="S-adenosyl-L-methionine-dependent methyltransferases"/>
    <property type="match status" value="1"/>
</dbReference>
<evidence type="ECO:0000259" key="1">
    <source>
        <dbReference type="Pfam" id="PF13649"/>
    </source>
</evidence>
<dbReference type="Proteomes" id="UP000036834">
    <property type="component" value="Unassembled WGS sequence"/>
</dbReference>
<dbReference type="PANTHER" id="PTHR43464:SF58">
    <property type="entry name" value="BLR7975 PROTEIN"/>
    <property type="match status" value="1"/>
</dbReference>
<comment type="caution">
    <text evidence="2">The sequence shown here is derived from an EMBL/GenBank/DDBJ whole genome shotgun (WGS) entry which is preliminary data.</text>
</comment>
<sequence>MEGDDNMNHTPEQEYMNWEHPAVYQYEKTIPLKIPGYENLYKITSRLLSMQRESKGAADILIVGAGGGQECVTLGEVHEAWTFTGVDPSSRMLEIAEHRVKKAGLEQRVTLIQGSVESILPDRLYDAATCMLVLHFIQGLAAKQDLLRKTAERLKPGAPLFLSSINGEPGTPSFDLQIRTWVKHMQDNGVSLEDTARFSDSFGTVYDPVPAAQVPELLKEAGFGQISSYFGSYLTDASVAIRAEDEQL</sequence>
<dbReference type="Gene3D" id="3.40.50.150">
    <property type="entry name" value="Vaccinia Virus protein VP39"/>
    <property type="match status" value="1"/>
</dbReference>
<feature type="domain" description="Methyltransferase" evidence="1">
    <location>
        <begin position="60"/>
        <end position="157"/>
    </location>
</feature>
<dbReference type="InterPro" id="IPR041698">
    <property type="entry name" value="Methyltransf_25"/>
</dbReference>
<protein>
    <submittedName>
        <fullName evidence="2">SAM-dependent methyltransferase</fullName>
    </submittedName>
</protein>
<dbReference type="Pfam" id="PF13649">
    <property type="entry name" value="Methyltransf_25"/>
    <property type="match status" value="1"/>
</dbReference>
<dbReference type="CDD" id="cd02440">
    <property type="entry name" value="AdoMet_MTases"/>
    <property type="match status" value="1"/>
</dbReference>
<accession>A0A0K9Z1C0</accession>
<dbReference type="GO" id="GO:0032259">
    <property type="term" value="P:methylation"/>
    <property type="evidence" value="ECO:0007669"/>
    <property type="project" value="UniProtKB-KW"/>
</dbReference>
<proteinExistence type="predicted"/>
<dbReference type="GO" id="GO:0008168">
    <property type="term" value="F:methyltransferase activity"/>
    <property type="evidence" value="ECO:0007669"/>
    <property type="project" value="UniProtKB-KW"/>
</dbReference>
<dbReference type="EMBL" id="LGIQ01000001">
    <property type="protein sequence ID" value="KNB74759.1"/>
    <property type="molecule type" value="Genomic_DNA"/>
</dbReference>
<keyword evidence="2" id="KW-0808">Transferase</keyword>
<dbReference type="STRING" id="54915.ADS79_00050"/>
<evidence type="ECO:0000313" key="3">
    <source>
        <dbReference type="Proteomes" id="UP000036834"/>
    </source>
</evidence>
<reference evidence="3" key="1">
    <citation type="submission" date="2015-07" db="EMBL/GenBank/DDBJ databases">
        <title>Genome sequencing project for genomic taxonomy and phylogenomics of Bacillus-like bacteria.</title>
        <authorList>
            <person name="Liu B."/>
            <person name="Wang J."/>
            <person name="Zhu Y."/>
            <person name="Liu G."/>
            <person name="Chen Q."/>
            <person name="Chen Z."/>
            <person name="Lan J."/>
            <person name="Che J."/>
            <person name="Ge C."/>
            <person name="Shi H."/>
            <person name="Pan Z."/>
            <person name="Liu X."/>
        </authorList>
    </citation>
    <scope>NUCLEOTIDE SEQUENCE [LARGE SCALE GENOMIC DNA]</scope>
    <source>
        <strain evidence="3">DSM 9887</strain>
    </source>
</reference>
<evidence type="ECO:0000313" key="2">
    <source>
        <dbReference type="EMBL" id="KNB74759.1"/>
    </source>
</evidence>
<dbReference type="PATRIC" id="fig|54915.3.peg.14"/>
<gene>
    <name evidence="2" type="ORF">ADS79_00050</name>
</gene>
<keyword evidence="2" id="KW-0489">Methyltransferase</keyword>
<name>A0A0K9Z1C0_9BACL</name>